<comment type="caution">
    <text evidence="3">The sequence shown here is derived from an EMBL/GenBank/DDBJ whole genome shotgun (WGS) entry which is preliminary data.</text>
</comment>
<name>A0AAD5STU3_9FUNG</name>
<proteinExistence type="predicted"/>
<keyword evidence="2" id="KW-0472">Membrane</keyword>
<sequence>LSKILPSKYYCGYNLQLSDTAKIVCTYMTALHLPTPLQIGIAATVGVVGFVWLSLPKVRKFDPRETVNLSEKVVLITGGSAGIGKVNVRKFAELGAKVYVIARNKEKTEAIIEKIKTETKNNDLFFIYGDLDKLETITDAAKEFLSKESNLHILVCNAGSGTRNRQWTSNGFELLFGQAPGSVRIVNVSSIASQNEAESTDFLSLVQTNTEPTANQIDSRPGGSLDFPAYSRSKLFQVLSTIKLSQILKGTGVSVYVLHPGVVASDIYNPVLKRGGFTAAAFTVLKKLTFITEEQGSLTTLYCSVSKDVAEQSGLYYDNCAVAKTKTKL</sequence>
<evidence type="ECO:0000313" key="4">
    <source>
        <dbReference type="Proteomes" id="UP001211907"/>
    </source>
</evidence>
<dbReference type="PRINTS" id="PR00081">
    <property type="entry name" value="GDHRDH"/>
</dbReference>
<evidence type="ECO:0000256" key="2">
    <source>
        <dbReference type="SAM" id="Phobius"/>
    </source>
</evidence>
<dbReference type="Pfam" id="PF00106">
    <property type="entry name" value="adh_short"/>
    <property type="match status" value="1"/>
</dbReference>
<dbReference type="InterPro" id="IPR036291">
    <property type="entry name" value="NAD(P)-bd_dom_sf"/>
</dbReference>
<dbReference type="Gene3D" id="3.40.50.720">
    <property type="entry name" value="NAD(P)-binding Rossmann-like Domain"/>
    <property type="match status" value="1"/>
</dbReference>
<organism evidence="3 4">
    <name type="scientific">Physocladia obscura</name>
    <dbReference type="NCBI Taxonomy" id="109957"/>
    <lineage>
        <taxon>Eukaryota</taxon>
        <taxon>Fungi</taxon>
        <taxon>Fungi incertae sedis</taxon>
        <taxon>Chytridiomycota</taxon>
        <taxon>Chytridiomycota incertae sedis</taxon>
        <taxon>Chytridiomycetes</taxon>
        <taxon>Chytridiales</taxon>
        <taxon>Chytriomycetaceae</taxon>
        <taxon>Physocladia</taxon>
    </lineage>
</organism>
<dbReference type="GO" id="GO:0016491">
    <property type="term" value="F:oxidoreductase activity"/>
    <property type="evidence" value="ECO:0007669"/>
    <property type="project" value="UniProtKB-KW"/>
</dbReference>
<reference evidence="3" key="1">
    <citation type="submission" date="2020-05" db="EMBL/GenBank/DDBJ databases">
        <title>Phylogenomic resolution of chytrid fungi.</title>
        <authorList>
            <person name="Stajich J.E."/>
            <person name="Amses K."/>
            <person name="Simmons R."/>
            <person name="Seto K."/>
            <person name="Myers J."/>
            <person name="Bonds A."/>
            <person name="Quandt C.A."/>
            <person name="Barry K."/>
            <person name="Liu P."/>
            <person name="Grigoriev I."/>
            <person name="Longcore J.E."/>
            <person name="James T.Y."/>
        </authorList>
    </citation>
    <scope>NUCLEOTIDE SEQUENCE</scope>
    <source>
        <strain evidence="3">JEL0513</strain>
    </source>
</reference>
<dbReference type="EMBL" id="JADGJH010004169">
    <property type="protein sequence ID" value="KAJ3086925.1"/>
    <property type="molecule type" value="Genomic_DNA"/>
</dbReference>
<protein>
    <submittedName>
        <fullName evidence="3">Retinol dehydrogenase 12</fullName>
    </submittedName>
</protein>
<feature type="non-terminal residue" evidence="3">
    <location>
        <position position="329"/>
    </location>
</feature>
<accession>A0AAD5STU3</accession>
<dbReference type="SUPFAM" id="SSF51735">
    <property type="entry name" value="NAD(P)-binding Rossmann-fold domains"/>
    <property type="match status" value="1"/>
</dbReference>
<dbReference type="PANTHER" id="PTHR43157:SF64">
    <property type="entry name" value="RETINOL DEHYDROGENASE 14"/>
    <property type="match status" value="1"/>
</dbReference>
<feature type="transmembrane region" description="Helical" evidence="2">
    <location>
        <begin position="37"/>
        <end position="55"/>
    </location>
</feature>
<keyword evidence="4" id="KW-1185">Reference proteome</keyword>
<dbReference type="PANTHER" id="PTHR43157">
    <property type="entry name" value="PHOSPHATIDYLINOSITOL-GLYCAN BIOSYNTHESIS CLASS F PROTEIN-RELATED"/>
    <property type="match status" value="1"/>
</dbReference>
<keyword evidence="1" id="KW-0560">Oxidoreductase</keyword>
<evidence type="ECO:0000313" key="3">
    <source>
        <dbReference type="EMBL" id="KAJ3086925.1"/>
    </source>
</evidence>
<dbReference type="Proteomes" id="UP001211907">
    <property type="component" value="Unassembled WGS sequence"/>
</dbReference>
<gene>
    <name evidence="3" type="primary">RDH12_3</name>
    <name evidence="3" type="ORF">HK100_008525</name>
</gene>
<dbReference type="AlphaFoldDB" id="A0AAD5STU3"/>
<dbReference type="InterPro" id="IPR002347">
    <property type="entry name" value="SDR_fam"/>
</dbReference>
<evidence type="ECO:0000256" key="1">
    <source>
        <dbReference type="ARBA" id="ARBA00023002"/>
    </source>
</evidence>
<keyword evidence="2" id="KW-1133">Transmembrane helix</keyword>
<keyword evidence="2" id="KW-0812">Transmembrane</keyword>